<dbReference type="AlphaFoldDB" id="A0A3A1P476"/>
<dbReference type="GO" id="GO:0001046">
    <property type="term" value="F:core promoter sequence-specific DNA binding"/>
    <property type="evidence" value="ECO:0007669"/>
    <property type="project" value="TreeGrafter"/>
</dbReference>
<dbReference type="InterPro" id="IPR001387">
    <property type="entry name" value="Cro/C1-type_HTH"/>
</dbReference>
<keyword evidence="3" id="KW-1185">Reference proteome</keyword>
<organism evidence="2 3">
    <name type="scientific">Aurantiacibacter xanthus</name>
    <dbReference type="NCBI Taxonomy" id="1784712"/>
    <lineage>
        <taxon>Bacteria</taxon>
        <taxon>Pseudomonadati</taxon>
        <taxon>Pseudomonadota</taxon>
        <taxon>Alphaproteobacteria</taxon>
        <taxon>Sphingomonadales</taxon>
        <taxon>Erythrobacteraceae</taxon>
        <taxon>Aurantiacibacter</taxon>
    </lineage>
</organism>
<sequence length="384" mass="43487">MSPVTTVRTEAQYEKMSARLAKLIASGGPGEEIELLSLVLEDYERKNYEIEAPTPLAAIRFRMKQASLAPRDLEPFIGSRSRVSEVLSGTRSLSLDMIRALNRHLGIPADALIKEDVPQHETVIEAPSVHAIRKLRDLGVMKAKEEFEAFMVRMIGPGHAPAFLRKSRTERTNAKTDQAALTAWLATVRHLAGRAKVSKPKKKMRGAAAGRRLAQLSTLPDGPKKARELLREWGIALVTLEHLPGTYLDGAAMRRNDGVDIIAMTLRHDRLDNFWFTLLHEFCHVSEHLAEDTPLILDDLDLRSSEEIEEEADLFAQDALIPRDIWKKYVTPEMSTEELELIARKAKVHVAIVAGRWQREHSDYRRFAKKLGRGEVRRQFENRT</sequence>
<dbReference type="Proteomes" id="UP000265366">
    <property type="component" value="Unassembled WGS sequence"/>
</dbReference>
<evidence type="ECO:0000313" key="2">
    <source>
        <dbReference type="EMBL" id="RIV87032.1"/>
    </source>
</evidence>
<dbReference type="PANTHER" id="PTHR40455">
    <property type="entry name" value="ANTITOXIN HIGA"/>
    <property type="match status" value="1"/>
</dbReference>
<evidence type="ECO:0000259" key="1">
    <source>
        <dbReference type="PROSITE" id="PS50943"/>
    </source>
</evidence>
<proteinExistence type="predicted"/>
<dbReference type="InterPro" id="IPR010359">
    <property type="entry name" value="IrrE_HExxH"/>
</dbReference>
<feature type="domain" description="HTH cro/C1-type" evidence="1">
    <location>
        <begin position="79"/>
        <end position="112"/>
    </location>
</feature>
<name>A0A3A1P476_9SPHN</name>
<dbReference type="PANTHER" id="PTHR40455:SF1">
    <property type="entry name" value="ANTITOXIN HIGA"/>
    <property type="match status" value="1"/>
</dbReference>
<comment type="caution">
    <text evidence="2">The sequence shown here is derived from an EMBL/GenBank/DDBJ whole genome shotgun (WGS) entry which is preliminary data.</text>
</comment>
<dbReference type="GO" id="GO:0006355">
    <property type="term" value="P:regulation of DNA-templated transcription"/>
    <property type="evidence" value="ECO:0007669"/>
    <property type="project" value="InterPro"/>
</dbReference>
<dbReference type="Pfam" id="PF06114">
    <property type="entry name" value="Peptidase_M78"/>
    <property type="match status" value="1"/>
</dbReference>
<accession>A0A3A1P476</accession>
<dbReference type="InterPro" id="IPR039060">
    <property type="entry name" value="Antitox_HigA"/>
</dbReference>
<gene>
    <name evidence="2" type="ORF">D2V17_09080</name>
</gene>
<dbReference type="EMBL" id="QXFM01000082">
    <property type="protein sequence ID" value="RIV87032.1"/>
    <property type="molecule type" value="Genomic_DNA"/>
</dbReference>
<reference evidence="2 3" key="1">
    <citation type="submission" date="2018-08" db="EMBL/GenBank/DDBJ databases">
        <title>Erythrobacter zhengii sp.nov., a bacterium isolated from deep-sea sediment.</title>
        <authorList>
            <person name="Fang C."/>
            <person name="Wu Y.-H."/>
            <person name="Sun C."/>
            <person name="Wang H."/>
            <person name="Cheng H."/>
            <person name="Meng F.-X."/>
            <person name="Wang C.-S."/>
            <person name="Xu X.-W."/>
        </authorList>
    </citation>
    <scope>NUCLEOTIDE SEQUENCE [LARGE SCALE GENOMIC DNA]</scope>
    <source>
        <strain evidence="2 3">CCTCC AB 2015396</strain>
    </source>
</reference>
<evidence type="ECO:0000313" key="3">
    <source>
        <dbReference type="Proteomes" id="UP000265366"/>
    </source>
</evidence>
<dbReference type="PROSITE" id="PS50943">
    <property type="entry name" value="HTH_CROC1"/>
    <property type="match status" value="1"/>
</dbReference>
<protein>
    <submittedName>
        <fullName evidence="2">ImmA/IrrE family metallo-endopeptidase</fullName>
    </submittedName>
</protein>